<organism evidence="2 3">
    <name type="scientific">Streptomyces lichenis</name>
    <dbReference type="NCBI Taxonomy" id="2306967"/>
    <lineage>
        <taxon>Bacteria</taxon>
        <taxon>Bacillati</taxon>
        <taxon>Actinomycetota</taxon>
        <taxon>Actinomycetes</taxon>
        <taxon>Kitasatosporales</taxon>
        <taxon>Streptomycetaceae</taxon>
        <taxon>Streptomyces</taxon>
    </lineage>
</organism>
<evidence type="ECO:0000313" key="2">
    <source>
        <dbReference type="EMBL" id="MCK8677429.1"/>
    </source>
</evidence>
<proteinExistence type="predicted"/>
<dbReference type="Proteomes" id="UP001522868">
    <property type="component" value="Unassembled WGS sequence"/>
</dbReference>
<protein>
    <submittedName>
        <fullName evidence="2">PBS lyase</fullName>
    </submittedName>
</protein>
<dbReference type="InterPro" id="IPR016024">
    <property type="entry name" value="ARM-type_fold"/>
</dbReference>
<gene>
    <name evidence="2" type="ORF">M1O15_08510</name>
</gene>
<dbReference type="EMBL" id="JALPTH010000006">
    <property type="protein sequence ID" value="MCK8677429.1"/>
    <property type="molecule type" value="Genomic_DNA"/>
</dbReference>
<dbReference type="SUPFAM" id="SSF48371">
    <property type="entry name" value="ARM repeat"/>
    <property type="match status" value="1"/>
</dbReference>
<evidence type="ECO:0000256" key="1">
    <source>
        <dbReference type="SAM" id="MobiDB-lite"/>
    </source>
</evidence>
<comment type="caution">
    <text evidence="2">The sequence shown here is derived from an EMBL/GenBank/DDBJ whole genome shotgun (WGS) entry which is preliminary data.</text>
</comment>
<feature type="region of interest" description="Disordered" evidence="1">
    <location>
        <begin position="248"/>
        <end position="276"/>
    </location>
</feature>
<accession>A0ABT0I7Y4</accession>
<keyword evidence="2" id="KW-0456">Lyase</keyword>
<dbReference type="GO" id="GO:0016829">
    <property type="term" value="F:lyase activity"/>
    <property type="evidence" value="ECO:0007669"/>
    <property type="project" value="UniProtKB-KW"/>
</dbReference>
<dbReference type="RefSeq" id="WP_248632654.1">
    <property type="nucleotide sequence ID" value="NZ_JALPTH010000006.1"/>
</dbReference>
<dbReference type="Pfam" id="PF13646">
    <property type="entry name" value="HEAT_2"/>
    <property type="match status" value="1"/>
</dbReference>
<dbReference type="InterPro" id="IPR011989">
    <property type="entry name" value="ARM-like"/>
</dbReference>
<reference evidence="2 3" key="1">
    <citation type="submission" date="2022-04" db="EMBL/GenBank/DDBJ databases">
        <title>Streptomyces sp. nov. LCR6-01 isolated from Lichen of Dirinaria sp.</title>
        <authorList>
            <person name="Kanchanasin P."/>
            <person name="Tanasupawat S."/>
            <person name="Phongsopitanun W."/>
        </authorList>
    </citation>
    <scope>NUCLEOTIDE SEQUENCE [LARGE SCALE GENOMIC DNA]</scope>
    <source>
        <strain evidence="2 3">LCR6-01</strain>
    </source>
</reference>
<name>A0ABT0I7Y4_9ACTN</name>
<feature type="compositionally biased region" description="Low complexity" evidence="1">
    <location>
        <begin position="248"/>
        <end position="273"/>
    </location>
</feature>
<sequence length="772" mass="80110">MFRGIEEVDWASLSHAYGPADDVPGLLRGLASADPGEREAALDAMYGAVHHQGDVYDSTLACIPFLLELVADPAVRDRGCVVELLASVGGIDLDGDDEMAALDPEDEGFEDAANYAMASAAVAAGAEVFVGLLGDRDPEVRLAVPGALASMHGDPARVLGLLRERLTTEPETEVRLALVEAIGRLALRYASLRDEITDWLGWLMGAAQDPAVRLAALTRLARCAPARLPGDVVARVTELLAALREAPATGASAQGAPAPGALGPSAPEPSAGARYGGYGEPEGLDFAIWARSAWGVPPEGAGGPFDALPGEVYGPGADGAAEPAPILLGQARPSREGPRAGERGERGTAWADDLLRTLHGALNDRVADRTALVTVQLRSPDRGRRADAVWVCGELLRVWRGSYDEVVALIGAQLAEADPWLARAAAVRLEELFALARPASDALAEAAALATAPWAAEQDDGLGTGGHALLALARAGDARAVPGLARALGHPEPDGRLLRAIPRLGGAAAPLVPALRRRLARLPLDGRLAETAEPLLAALARVGGAEALPEVLRMLHGAPAAQRDRMVERSLLTLAAIGAEARGAAAGELRTLLAHGSPAVAAAAARALWAVEADADTAVPGLRVLLRYPDAGHRRRAAQVAGAMGPAAGATAAELRSCMMAPNASVRVDAAAALWAVTGSAEESLPVLVAAWQENRHVRPAVARCLAERGPVPAEAAALLRAELARPRRHNAAEQVAGQLAGHQDIHRDEELLALCRRALGHGREHGGERLA</sequence>
<evidence type="ECO:0000313" key="3">
    <source>
        <dbReference type="Proteomes" id="UP001522868"/>
    </source>
</evidence>
<dbReference type="Gene3D" id="1.25.10.10">
    <property type="entry name" value="Leucine-rich Repeat Variant"/>
    <property type="match status" value="2"/>
</dbReference>
<keyword evidence="3" id="KW-1185">Reference proteome</keyword>